<reference evidence="2" key="1">
    <citation type="journal article" date="2020" name="Stud. Mycol.">
        <title>101 Dothideomycetes genomes: a test case for predicting lifestyles and emergence of pathogens.</title>
        <authorList>
            <person name="Haridas S."/>
            <person name="Albert R."/>
            <person name="Binder M."/>
            <person name="Bloem J."/>
            <person name="Labutti K."/>
            <person name="Salamov A."/>
            <person name="Andreopoulos B."/>
            <person name="Baker S."/>
            <person name="Barry K."/>
            <person name="Bills G."/>
            <person name="Bluhm B."/>
            <person name="Cannon C."/>
            <person name="Castanera R."/>
            <person name="Culley D."/>
            <person name="Daum C."/>
            <person name="Ezra D."/>
            <person name="Gonzalez J."/>
            <person name="Henrissat B."/>
            <person name="Kuo A."/>
            <person name="Liang C."/>
            <person name="Lipzen A."/>
            <person name="Lutzoni F."/>
            <person name="Magnuson J."/>
            <person name="Mondo S."/>
            <person name="Nolan M."/>
            <person name="Ohm R."/>
            <person name="Pangilinan J."/>
            <person name="Park H.-J."/>
            <person name="Ramirez L."/>
            <person name="Alfaro M."/>
            <person name="Sun H."/>
            <person name="Tritt A."/>
            <person name="Yoshinaga Y."/>
            <person name="Zwiers L.-H."/>
            <person name="Turgeon B."/>
            <person name="Goodwin S."/>
            <person name="Spatafora J."/>
            <person name="Crous P."/>
            <person name="Grigoriev I."/>
        </authorList>
    </citation>
    <scope>NUCLEOTIDE SEQUENCE</scope>
    <source>
        <strain evidence="2">CBS 115976</strain>
    </source>
</reference>
<evidence type="ECO:0000313" key="3">
    <source>
        <dbReference type="Proteomes" id="UP000799302"/>
    </source>
</evidence>
<protein>
    <submittedName>
        <fullName evidence="2">Uncharacterized protein</fullName>
    </submittedName>
</protein>
<sequence>MVMFHNTAILAFLCMSYVLAENAPSYGSPYDDRPQNFWKLSDISFSGHTTNITNAPSHFTLYRTFGVGRWNNSRNDEFARFVHPLLTDPQEWTKSPVGVNCSWNNAEAQADHKDAQPWRFCVSYSNMPEGEQMVPDVPRSRLRWRVRTALPWEGCRNFMKRSGHVGERTEKLWIIEVVQAIPLQLQAKAVKNDVNTRVFVAKVLVKQYMLDILADMKRGIYAHGEDFASRNVETKQLVMSTAEFEKKYGSWDV</sequence>
<proteinExistence type="predicted"/>
<dbReference type="Proteomes" id="UP000799302">
    <property type="component" value="Unassembled WGS sequence"/>
</dbReference>
<dbReference type="AlphaFoldDB" id="A0A6A6U836"/>
<dbReference type="EMBL" id="MU004237">
    <property type="protein sequence ID" value="KAF2667761.1"/>
    <property type="molecule type" value="Genomic_DNA"/>
</dbReference>
<keyword evidence="3" id="KW-1185">Reference proteome</keyword>
<evidence type="ECO:0000313" key="2">
    <source>
        <dbReference type="EMBL" id="KAF2667761.1"/>
    </source>
</evidence>
<accession>A0A6A6U836</accession>
<feature type="chain" id="PRO_5025532241" evidence="1">
    <location>
        <begin position="21"/>
        <end position="253"/>
    </location>
</feature>
<gene>
    <name evidence="2" type="ORF">BT63DRAFT_457063</name>
</gene>
<evidence type="ECO:0000256" key="1">
    <source>
        <dbReference type="SAM" id="SignalP"/>
    </source>
</evidence>
<organism evidence="2 3">
    <name type="scientific">Microthyrium microscopicum</name>
    <dbReference type="NCBI Taxonomy" id="703497"/>
    <lineage>
        <taxon>Eukaryota</taxon>
        <taxon>Fungi</taxon>
        <taxon>Dikarya</taxon>
        <taxon>Ascomycota</taxon>
        <taxon>Pezizomycotina</taxon>
        <taxon>Dothideomycetes</taxon>
        <taxon>Dothideomycetes incertae sedis</taxon>
        <taxon>Microthyriales</taxon>
        <taxon>Microthyriaceae</taxon>
        <taxon>Microthyrium</taxon>
    </lineage>
</organism>
<keyword evidence="1" id="KW-0732">Signal</keyword>
<feature type="signal peptide" evidence="1">
    <location>
        <begin position="1"/>
        <end position="20"/>
    </location>
</feature>
<name>A0A6A6U836_9PEZI</name>